<evidence type="ECO:0008006" key="6">
    <source>
        <dbReference type="Google" id="ProtNLM"/>
    </source>
</evidence>
<dbReference type="InterPro" id="IPR056884">
    <property type="entry name" value="NPHP3-like_N"/>
</dbReference>
<dbReference type="AlphaFoldDB" id="A0AAN6VKQ3"/>
<dbReference type="SUPFAM" id="SSF52540">
    <property type="entry name" value="P-loop containing nucleoside triphosphate hydrolases"/>
    <property type="match status" value="1"/>
</dbReference>
<reference evidence="4" key="2">
    <citation type="submission" date="2023-05" db="EMBL/GenBank/DDBJ databases">
        <authorList>
            <consortium name="Lawrence Berkeley National Laboratory"/>
            <person name="Steindorff A."/>
            <person name="Hensen N."/>
            <person name="Bonometti L."/>
            <person name="Westerberg I."/>
            <person name="Brannstrom I.O."/>
            <person name="Guillou S."/>
            <person name="Cros-Aarteil S."/>
            <person name="Calhoun S."/>
            <person name="Haridas S."/>
            <person name="Kuo A."/>
            <person name="Mondo S."/>
            <person name="Pangilinan J."/>
            <person name="Riley R."/>
            <person name="Labutti K."/>
            <person name="Andreopoulos B."/>
            <person name="Lipzen A."/>
            <person name="Chen C."/>
            <person name="Yanf M."/>
            <person name="Daum C."/>
            <person name="Ng V."/>
            <person name="Clum A."/>
            <person name="Ohm R."/>
            <person name="Martin F."/>
            <person name="Silar P."/>
            <person name="Natvig D."/>
            <person name="Lalanne C."/>
            <person name="Gautier V."/>
            <person name="Ament-Velasquez S.L."/>
            <person name="Kruys A."/>
            <person name="Hutchinson M.I."/>
            <person name="Powell A.J."/>
            <person name="Barry K."/>
            <person name="Miller A.N."/>
            <person name="Grigoriev I.V."/>
            <person name="Debuchy R."/>
            <person name="Gladieux P."/>
            <person name="Thoren M.H."/>
            <person name="Johannesson H."/>
        </authorList>
    </citation>
    <scope>NUCLEOTIDE SEQUENCE</scope>
    <source>
        <strain evidence="4">CBS 538.74</strain>
    </source>
</reference>
<dbReference type="InterPro" id="IPR056693">
    <property type="entry name" value="DUF7791"/>
</dbReference>
<feature type="domain" description="Nephrocystin 3-like N-terminal" evidence="2">
    <location>
        <begin position="304"/>
        <end position="470"/>
    </location>
</feature>
<dbReference type="EMBL" id="MU856956">
    <property type="protein sequence ID" value="KAK4152929.1"/>
    <property type="molecule type" value="Genomic_DNA"/>
</dbReference>
<keyword evidence="5" id="KW-1185">Reference proteome</keyword>
<name>A0AAN6VKQ3_9PEZI</name>
<evidence type="ECO:0000313" key="4">
    <source>
        <dbReference type="EMBL" id="KAK4152929.1"/>
    </source>
</evidence>
<keyword evidence="1" id="KW-0677">Repeat</keyword>
<accession>A0AAN6VKQ3</accession>
<dbReference type="Proteomes" id="UP001302745">
    <property type="component" value="Unassembled WGS sequence"/>
</dbReference>
<dbReference type="InterPro" id="IPR027417">
    <property type="entry name" value="P-loop_NTPase"/>
</dbReference>
<dbReference type="Pfam" id="PF24883">
    <property type="entry name" value="NPHP3_N"/>
    <property type="match status" value="1"/>
</dbReference>
<gene>
    <name evidence="4" type="ORF">C8A00DRAFT_34326</name>
</gene>
<evidence type="ECO:0000313" key="5">
    <source>
        <dbReference type="Proteomes" id="UP001302745"/>
    </source>
</evidence>
<sequence length="1050" mass="117863">MEALAAISLMGNVLQFAQFVSGLIATSGQLYMSADGVSDVTADMERIHRRLLNFSAMLQNQVATAQVVPELPTTIGLTHINAVNDLANDLARECKALCDQLLETTGKLRVGRKGNRRLNSFVTAFKTVWNRDRIESLYVRLDRFQSIVSMQFLPVLSTQQSSLMDMVEMLRQESNNLKLDQTKTLDCIARALSEVASTNKKLSLRAENALGSDRNPLLQDSREAFLSPSSLDSLSRGISRLALTKGDLEVVAKEQAVLRSLNFSSRPVRHDNIPLAHEKTFRWILEPPPDGHEDHDGSDRSKYRFLDWLRGGDGIFWVSGKAGSGKSTLMKFLADHETTRATLEEWASPLKPLIATHYFWSAGTRMQKSHEGLLKTLLYEIFRACPVLIPATCPLRWRQTHPGRSEQNTDWTTRELSEALQNLGRHRELHVRYCFFIDGVDEFDGDHLRLCEILQNLGRSPNIKLCLSSRPWNVFVDAFGAHVARKICIEDLTRDDILRYAESRLTEHPRWNLAHFPAQDKTAIIDDITNKAQGVFLWVFLVTRSLRDGLTNLDTMLDLRNRLESLPTDLERFFKHMLDLIDGVYYQKMASFLSIAANAKQPLYYLVFTMQEREGEDEDYAAKMPISPPPQADETDQLFDRCRRRVNAICGGLLGVKGSSVEFLHRTVRDFLLTREMSDYLGSKTRPGFSIALSTLRAYTACLKCSPQPVTSAGSPCPLRSRLLEECLSYANEALEDADEIAIELLDGIENIFAAPLEEEGGGGEYALGWKLLEPGKLDGGHGGHNVMGDVNFWNASSDFQFRKEVLRAGAAKYVSRKLDESPNYFDDLNELPLSTVIGEQQWTEGHMQVIRCLLDLGQDPNKGYCYERQSTSPWTSFIQRTCQEEHKDDFHAAIENGLYSTFLQRGASRDAQVVLSAESAALDVLSYFVETLFARYAKHSDKALRILDDFFDLSAGAQLSDEVLITLCAEVGKIGPRTTRPDKLRFYQKITEMVDSFKGLQVPINCSRLAGINPSFSSAASKINYPCIAMNIDENIVGLGISPSDASLV</sequence>
<feature type="domain" description="DUF7791" evidence="3">
    <location>
        <begin position="581"/>
        <end position="708"/>
    </location>
</feature>
<dbReference type="Gene3D" id="3.40.50.300">
    <property type="entry name" value="P-loop containing nucleotide triphosphate hydrolases"/>
    <property type="match status" value="1"/>
</dbReference>
<reference evidence="4" key="1">
    <citation type="journal article" date="2023" name="Mol. Phylogenet. Evol.">
        <title>Genome-scale phylogeny and comparative genomics of the fungal order Sordariales.</title>
        <authorList>
            <person name="Hensen N."/>
            <person name="Bonometti L."/>
            <person name="Westerberg I."/>
            <person name="Brannstrom I.O."/>
            <person name="Guillou S."/>
            <person name="Cros-Aarteil S."/>
            <person name="Calhoun S."/>
            <person name="Haridas S."/>
            <person name="Kuo A."/>
            <person name="Mondo S."/>
            <person name="Pangilinan J."/>
            <person name="Riley R."/>
            <person name="LaButti K."/>
            <person name="Andreopoulos B."/>
            <person name="Lipzen A."/>
            <person name="Chen C."/>
            <person name="Yan M."/>
            <person name="Daum C."/>
            <person name="Ng V."/>
            <person name="Clum A."/>
            <person name="Steindorff A."/>
            <person name="Ohm R.A."/>
            <person name="Martin F."/>
            <person name="Silar P."/>
            <person name="Natvig D.O."/>
            <person name="Lalanne C."/>
            <person name="Gautier V."/>
            <person name="Ament-Velasquez S.L."/>
            <person name="Kruys A."/>
            <person name="Hutchinson M.I."/>
            <person name="Powell A.J."/>
            <person name="Barry K."/>
            <person name="Miller A.N."/>
            <person name="Grigoriev I.V."/>
            <person name="Debuchy R."/>
            <person name="Gladieux P."/>
            <person name="Hiltunen Thoren M."/>
            <person name="Johannesson H."/>
        </authorList>
    </citation>
    <scope>NUCLEOTIDE SEQUENCE</scope>
    <source>
        <strain evidence="4">CBS 538.74</strain>
    </source>
</reference>
<protein>
    <recommendedName>
        <fullName evidence="6">NACHT domain-containing protein</fullName>
    </recommendedName>
</protein>
<comment type="caution">
    <text evidence="4">The sequence shown here is derived from an EMBL/GenBank/DDBJ whole genome shotgun (WGS) entry which is preliminary data.</text>
</comment>
<evidence type="ECO:0000259" key="2">
    <source>
        <dbReference type="Pfam" id="PF24883"/>
    </source>
</evidence>
<proteinExistence type="predicted"/>
<evidence type="ECO:0000256" key="1">
    <source>
        <dbReference type="ARBA" id="ARBA00022737"/>
    </source>
</evidence>
<evidence type="ECO:0000259" key="3">
    <source>
        <dbReference type="Pfam" id="PF25053"/>
    </source>
</evidence>
<dbReference type="PANTHER" id="PTHR10039">
    <property type="entry name" value="AMELOGENIN"/>
    <property type="match status" value="1"/>
</dbReference>
<organism evidence="4 5">
    <name type="scientific">Chaetomidium leptoderma</name>
    <dbReference type="NCBI Taxonomy" id="669021"/>
    <lineage>
        <taxon>Eukaryota</taxon>
        <taxon>Fungi</taxon>
        <taxon>Dikarya</taxon>
        <taxon>Ascomycota</taxon>
        <taxon>Pezizomycotina</taxon>
        <taxon>Sordariomycetes</taxon>
        <taxon>Sordariomycetidae</taxon>
        <taxon>Sordariales</taxon>
        <taxon>Chaetomiaceae</taxon>
        <taxon>Chaetomidium</taxon>
    </lineage>
</organism>
<dbReference type="PANTHER" id="PTHR10039:SF5">
    <property type="entry name" value="NACHT DOMAIN-CONTAINING PROTEIN"/>
    <property type="match status" value="1"/>
</dbReference>
<dbReference type="Pfam" id="PF25053">
    <property type="entry name" value="DUF7791"/>
    <property type="match status" value="1"/>
</dbReference>